<keyword evidence="7" id="KW-1185">Reference proteome</keyword>
<dbReference type="SUPFAM" id="SSF52540">
    <property type="entry name" value="P-loop containing nucleoside triphosphate hydrolases"/>
    <property type="match status" value="1"/>
</dbReference>
<protein>
    <submittedName>
        <fullName evidence="6">Iron complex transport system ATP-binding protein</fullName>
    </submittedName>
</protein>
<evidence type="ECO:0000256" key="3">
    <source>
        <dbReference type="ARBA" id="ARBA00022840"/>
    </source>
</evidence>
<dbReference type="PANTHER" id="PTHR42794:SF1">
    <property type="entry name" value="HEMIN IMPORT ATP-BINDING PROTEIN HMUV"/>
    <property type="match status" value="1"/>
</dbReference>
<evidence type="ECO:0000259" key="5">
    <source>
        <dbReference type="PROSITE" id="PS50893"/>
    </source>
</evidence>
<dbReference type="PROSITE" id="PS50893">
    <property type="entry name" value="ABC_TRANSPORTER_2"/>
    <property type="match status" value="1"/>
</dbReference>
<keyword evidence="4" id="KW-1278">Translocase</keyword>
<keyword evidence="3 6" id="KW-0067">ATP-binding</keyword>
<dbReference type="InterPro" id="IPR003439">
    <property type="entry name" value="ABC_transporter-like_ATP-bd"/>
</dbReference>
<evidence type="ECO:0000313" key="6">
    <source>
        <dbReference type="EMBL" id="MCP2331560.1"/>
    </source>
</evidence>
<feature type="domain" description="ABC transporter" evidence="5">
    <location>
        <begin position="4"/>
        <end position="239"/>
    </location>
</feature>
<dbReference type="Proteomes" id="UP000791080">
    <property type="component" value="Unassembled WGS sequence"/>
</dbReference>
<comment type="caution">
    <text evidence="6">The sequence shown here is derived from an EMBL/GenBank/DDBJ whole genome shotgun (WGS) entry which is preliminary data.</text>
</comment>
<evidence type="ECO:0000256" key="4">
    <source>
        <dbReference type="ARBA" id="ARBA00022967"/>
    </source>
</evidence>
<dbReference type="Gene3D" id="3.40.50.300">
    <property type="entry name" value="P-loop containing nucleotide triphosphate hydrolases"/>
    <property type="match status" value="1"/>
</dbReference>
<dbReference type="InterPro" id="IPR027417">
    <property type="entry name" value="P-loop_NTPase"/>
</dbReference>
<accession>A0ABT1JGE2</accession>
<dbReference type="Pfam" id="PF00005">
    <property type="entry name" value="ABC_tran"/>
    <property type="match status" value="1"/>
</dbReference>
<name>A0ABT1JGE2_ACTCY</name>
<evidence type="ECO:0000313" key="7">
    <source>
        <dbReference type="Proteomes" id="UP000791080"/>
    </source>
</evidence>
<dbReference type="EMBL" id="AUBJ02000001">
    <property type="protein sequence ID" value="MCP2331560.1"/>
    <property type="molecule type" value="Genomic_DNA"/>
</dbReference>
<proteinExistence type="predicted"/>
<organism evidence="6 7">
    <name type="scientific">Actinoalloteichus caeruleus DSM 43889</name>
    <dbReference type="NCBI Taxonomy" id="1120930"/>
    <lineage>
        <taxon>Bacteria</taxon>
        <taxon>Bacillati</taxon>
        <taxon>Actinomycetota</taxon>
        <taxon>Actinomycetes</taxon>
        <taxon>Pseudonocardiales</taxon>
        <taxon>Pseudonocardiaceae</taxon>
        <taxon>Actinoalloteichus</taxon>
        <taxon>Actinoalloteichus cyanogriseus</taxon>
    </lineage>
</organism>
<sequence length="264" mass="27645">MSGLRAVDISAGYRGRPVLRAVDAEVPAGGWLGVIGPNGAGKSTLLKTLAGLLPHEGTVTVDGTSIDGLRPRQRARVLGYAPQTPEPPTGLTVTDYVLLGRSPYLPPLGREGRSDLRVVAEVLARLDLAGMATRPLATLSGGERQRAVLARVLAQQPRVLLLDEPTTGLDVGHAQALLELVDRLRREDGVTVVTTLHDLTLAAQYADRLVFLVDGAVTASGAPGEVLTQARVAEHYQASVAVLTSDGSRIVAPVRHAGPRPAPG</sequence>
<dbReference type="SMART" id="SM00382">
    <property type="entry name" value="AAA"/>
    <property type="match status" value="1"/>
</dbReference>
<evidence type="ECO:0000256" key="1">
    <source>
        <dbReference type="ARBA" id="ARBA00022448"/>
    </source>
</evidence>
<keyword evidence="2" id="KW-0547">Nucleotide-binding</keyword>
<dbReference type="InterPro" id="IPR017871">
    <property type="entry name" value="ABC_transporter-like_CS"/>
</dbReference>
<gene>
    <name evidence="6" type="ORF">G443_001830</name>
</gene>
<dbReference type="GO" id="GO:0005524">
    <property type="term" value="F:ATP binding"/>
    <property type="evidence" value="ECO:0007669"/>
    <property type="project" value="UniProtKB-KW"/>
</dbReference>
<keyword evidence="1" id="KW-0813">Transport</keyword>
<dbReference type="PROSITE" id="PS00211">
    <property type="entry name" value="ABC_TRANSPORTER_1"/>
    <property type="match status" value="1"/>
</dbReference>
<evidence type="ECO:0000256" key="2">
    <source>
        <dbReference type="ARBA" id="ARBA00022741"/>
    </source>
</evidence>
<reference evidence="6 7" key="1">
    <citation type="submission" date="2022-06" db="EMBL/GenBank/DDBJ databases">
        <title>Genomic Encyclopedia of Type Strains, Phase I: the one thousand microbial genomes (KMG-I) project.</title>
        <authorList>
            <person name="Kyrpides N."/>
        </authorList>
    </citation>
    <scope>NUCLEOTIDE SEQUENCE [LARGE SCALE GENOMIC DNA]</scope>
    <source>
        <strain evidence="6 7">DSM 43889</strain>
    </source>
</reference>
<dbReference type="PANTHER" id="PTHR42794">
    <property type="entry name" value="HEMIN IMPORT ATP-BINDING PROTEIN HMUV"/>
    <property type="match status" value="1"/>
</dbReference>
<dbReference type="InterPro" id="IPR003593">
    <property type="entry name" value="AAA+_ATPase"/>
</dbReference>
<dbReference type="RefSeq" id="WP_026418971.1">
    <property type="nucleotide sequence ID" value="NZ_AUBJ02000001.1"/>
</dbReference>
<dbReference type="CDD" id="cd03214">
    <property type="entry name" value="ABC_Iron-Siderophores_B12_Hemin"/>
    <property type="match status" value="1"/>
</dbReference>